<protein>
    <submittedName>
        <fullName evidence="1">Uncharacterized protein</fullName>
    </submittedName>
</protein>
<proteinExistence type="predicted"/>
<accession>A0A2P2QSF4</accession>
<name>A0A2P2QSF4_RHIMU</name>
<sequence>MLRYIYPSTCIFSVLLFTREKKKVSSNTHTVWGLRAYLSQVKLPTVRNII</sequence>
<dbReference type="EMBL" id="GGEC01089310">
    <property type="protein sequence ID" value="MBX69794.1"/>
    <property type="molecule type" value="Transcribed_RNA"/>
</dbReference>
<reference evidence="1" key="1">
    <citation type="submission" date="2018-02" db="EMBL/GenBank/DDBJ databases">
        <title>Rhizophora mucronata_Transcriptome.</title>
        <authorList>
            <person name="Meera S.P."/>
            <person name="Sreeshan A."/>
            <person name="Augustine A."/>
        </authorList>
    </citation>
    <scope>NUCLEOTIDE SEQUENCE</scope>
    <source>
        <tissue evidence="1">Leaf</tissue>
    </source>
</reference>
<evidence type="ECO:0000313" key="1">
    <source>
        <dbReference type="EMBL" id="MBX69794.1"/>
    </source>
</evidence>
<dbReference type="AlphaFoldDB" id="A0A2P2QSF4"/>
<organism evidence="1">
    <name type="scientific">Rhizophora mucronata</name>
    <name type="common">Asiatic mangrove</name>
    <dbReference type="NCBI Taxonomy" id="61149"/>
    <lineage>
        <taxon>Eukaryota</taxon>
        <taxon>Viridiplantae</taxon>
        <taxon>Streptophyta</taxon>
        <taxon>Embryophyta</taxon>
        <taxon>Tracheophyta</taxon>
        <taxon>Spermatophyta</taxon>
        <taxon>Magnoliopsida</taxon>
        <taxon>eudicotyledons</taxon>
        <taxon>Gunneridae</taxon>
        <taxon>Pentapetalae</taxon>
        <taxon>rosids</taxon>
        <taxon>fabids</taxon>
        <taxon>Malpighiales</taxon>
        <taxon>Rhizophoraceae</taxon>
        <taxon>Rhizophora</taxon>
    </lineage>
</organism>